<evidence type="ECO:0000259" key="2">
    <source>
        <dbReference type="SMART" id="SM00856"/>
    </source>
</evidence>
<dbReference type="InterPro" id="IPR034088">
    <property type="entry name" value="Pla_a_1-like"/>
</dbReference>
<accession>S8DWZ3</accession>
<evidence type="ECO:0000313" key="3">
    <source>
        <dbReference type="EMBL" id="EPS64397.1"/>
    </source>
</evidence>
<keyword evidence="4" id="KW-1185">Reference proteome</keyword>
<evidence type="ECO:0000313" key="4">
    <source>
        <dbReference type="Proteomes" id="UP000015453"/>
    </source>
</evidence>
<dbReference type="InterPro" id="IPR006501">
    <property type="entry name" value="Pectinesterase_inhib_dom"/>
</dbReference>
<dbReference type="Pfam" id="PF04043">
    <property type="entry name" value="PMEI"/>
    <property type="match status" value="1"/>
</dbReference>
<sequence length="192" mass="20886">MNLNLLLLLLIFFLFGGECTPYAPASSSSSSSSSLIKKACTVGRGSVDLNLCVRTLESYREILPAKSLPDLAKRILTVGLSNSTATRSYIERAMTKNPPKPLMHVLKECKAAYDTLMPTYRIAISEITEDKDYETATYDLLIMASDYVGQCEKAVASNKVGDPVILSGNKAVELFGLSTYQIACDLQKQQGG</sequence>
<organism evidence="3 4">
    <name type="scientific">Genlisea aurea</name>
    <dbReference type="NCBI Taxonomy" id="192259"/>
    <lineage>
        <taxon>Eukaryota</taxon>
        <taxon>Viridiplantae</taxon>
        <taxon>Streptophyta</taxon>
        <taxon>Embryophyta</taxon>
        <taxon>Tracheophyta</taxon>
        <taxon>Spermatophyta</taxon>
        <taxon>Magnoliopsida</taxon>
        <taxon>eudicotyledons</taxon>
        <taxon>Gunneridae</taxon>
        <taxon>Pentapetalae</taxon>
        <taxon>asterids</taxon>
        <taxon>lamiids</taxon>
        <taxon>Lamiales</taxon>
        <taxon>Lentibulariaceae</taxon>
        <taxon>Genlisea</taxon>
    </lineage>
</organism>
<feature type="signal peptide" evidence="1">
    <location>
        <begin position="1"/>
        <end position="19"/>
    </location>
</feature>
<dbReference type="Proteomes" id="UP000015453">
    <property type="component" value="Unassembled WGS sequence"/>
</dbReference>
<dbReference type="PANTHER" id="PTHR31890:SF9">
    <property type="entry name" value="PLANT INVERTASE_PECTIN METHYLESTERASE INHIBITOR SUPERFAMILY PROTEIN"/>
    <property type="match status" value="1"/>
</dbReference>
<feature type="chain" id="PRO_5004550164" description="Pectinesterase inhibitor domain-containing protein" evidence="1">
    <location>
        <begin position="20"/>
        <end position="192"/>
    </location>
</feature>
<dbReference type="EMBL" id="AUSU01004851">
    <property type="protein sequence ID" value="EPS64397.1"/>
    <property type="molecule type" value="Genomic_DNA"/>
</dbReference>
<evidence type="ECO:0000256" key="1">
    <source>
        <dbReference type="SAM" id="SignalP"/>
    </source>
</evidence>
<dbReference type="InterPro" id="IPR035513">
    <property type="entry name" value="Invertase/methylesterase_inhib"/>
</dbReference>
<dbReference type="GO" id="GO:0004857">
    <property type="term" value="F:enzyme inhibitor activity"/>
    <property type="evidence" value="ECO:0007669"/>
    <property type="project" value="InterPro"/>
</dbReference>
<proteinExistence type="predicted"/>
<name>S8DWZ3_9LAMI</name>
<dbReference type="OrthoDB" id="903589at2759"/>
<dbReference type="CDD" id="cd15795">
    <property type="entry name" value="PMEI-Pla_a_1_like"/>
    <property type="match status" value="1"/>
</dbReference>
<protein>
    <recommendedName>
        <fullName evidence="2">Pectinesterase inhibitor domain-containing protein</fullName>
    </recommendedName>
</protein>
<dbReference type="SUPFAM" id="SSF101148">
    <property type="entry name" value="Plant invertase/pectin methylesterase inhibitor"/>
    <property type="match status" value="1"/>
</dbReference>
<reference evidence="3 4" key="1">
    <citation type="journal article" date="2013" name="BMC Genomics">
        <title>The miniature genome of a carnivorous plant Genlisea aurea contains a low number of genes and short non-coding sequences.</title>
        <authorList>
            <person name="Leushkin E.V."/>
            <person name="Sutormin R.A."/>
            <person name="Nabieva E.R."/>
            <person name="Penin A.A."/>
            <person name="Kondrashov A.S."/>
            <person name="Logacheva M.D."/>
        </authorList>
    </citation>
    <scope>NUCLEOTIDE SEQUENCE [LARGE SCALE GENOMIC DNA]</scope>
</reference>
<gene>
    <name evidence="3" type="ORF">M569_10387</name>
</gene>
<dbReference type="AlphaFoldDB" id="S8DWZ3"/>
<dbReference type="PANTHER" id="PTHR31890">
    <property type="entry name" value="PLANT INVERTASE/PECTIN METHYLESTERASE INHIBITOR SUPERFAMILY PROTEIN"/>
    <property type="match status" value="1"/>
</dbReference>
<comment type="caution">
    <text evidence="3">The sequence shown here is derived from an EMBL/GenBank/DDBJ whole genome shotgun (WGS) entry which is preliminary data.</text>
</comment>
<keyword evidence="1" id="KW-0732">Signal</keyword>
<dbReference type="NCBIfam" id="TIGR01614">
    <property type="entry name" value="PME_inhib"/>
    <property type="match status" value="1"/>
</dbReference>
<dbReference type="Gene3D" id="1.20.140.40">
    <property type="entry name" value="Invertase/pectin methylesterase inhibitor family protein"/>
    <property type="match status" value="1"/>
</dbReference>
<feature type="domain" description="Pectinesterase inhibitor" evidence="2">
    <location>
        <begin position="31"/>
        <end position="181"/>
    </location>
</feature>
<dbReference type="SMART" id="SM00856">
    <property type="entry name" value="PMEI"/>
    <property type="match status" value="1"/>
</dbReference>